<accession>A0A7S1D398</accession>
<evidence type="ECO:0000256" key="1">
    <source>
        <dbReference type="SAM" id="MobiDB-lite"/>
    </source>
</evidence>
<feature type="compositionally biased region" description="Polar residues" evidence="1">
    <location>
        <begin position="1"/>
        <end position="13"/>
    </location>
</feature>
<dbReference type="Gene3D" id="1.25.40.10">
    <property type="entry name" value="Tetratricopeptide repeat domain"/>
    <property type="match status" value="1"/>
</dbReference>
<reference evidence="2" key="1">
    <citation type="submission" date="2021-01" db="EMBL/GenBank/DDBJ databases">
        <authorList>
            <person name="Corre E."/>
            <person name="Pelletier E."/>
            <person name="Niang G."/>
            <person name="Scheremetjew M."/>
            <person name="Finn R."/>
            <person name="Kale V."/>
            <person name="Holt S."/>
            <person name="Cochrane G."/>
            <person name="Meng A."/>
            <person name="Brown T."/>
            <person name="Cohen L."/>
        </authorList>
    </citation>
    <scope>NUCLEOTIDE SEQUENCE</scope>
    <source>
        <strain evidence="2">ECT3854</strain>
    </source>
</reference>
<dbReference type="EMBL" id="HBFW01012284">
    <property type="protein sequence ID" value="CAD8936835.1"/>
    <property type="molecule type" value="Transcribed_RNA"/>
</dbReference>
<dbReference type="SUPFAM" id="SSF48452">
    <property type="entry name" value="TPR-like"/>
    <property type="match status" value="1"/>
</dbReference>
<dbReference type="AlphaFoldDB" id="A0A7S1D398"/>
<feature type="region of interest" description="Disordered" evidence="1">
    <location>
        <begin position="1"/>
        <end position="55"/>
    </location>
</feature>
<feature type="compositionally biased region" description="Polar residues" evidence="1">
    <location>
        <begin position="21"/>
        <end position="32"/>
    </location>
</feature>
<sequence length="174" mass="19614">MHNTEQEDSQAPNTVKILPKATSNESDPTESLSDLEEELPHQRTPPPRIDSRLPVLKKTLESQRAGLGRRHPRVASTLVALSMLRAESGLVDDAIETLLEAVMIQRDRSRPWELARSLHMLTEMYCRQREYDEAALPWLATMTYRNSSGSCMALTTKGFSAYGQNRDGDARPHL</sequence>
<protein>
    <submittedName>
        <fullName evidence="2">Uncharacterized protein</fullName>
    </submittedName>
</protein>
<gene>
    <name evidence="2" type="ORF">CTEN0397_LOCUS7882</name>
</gene>
<evidence type="ECO:0000313" key="2">
    <source>
        <dbReference type="EMBL" id="CAD8936835.1"/>
    </source>
</evidence>
<name>A0A7S1D398_CYCTE</name>
<organism evidence="2">
    <name type="scientific">Cyclophora tenuis</name>
    <name type="common">Marine diatom</name>
    <dbReference type="NCBI Taxonomy" id="216820"/>
    <lineage>
        <taxon>Eukaryota</taxon>
        <taxon>Sar</taxon>
        <taxon>Stramenopiles</taxon>
        <taxon>Ochrophyta</taxon>
        <taxon>Bacillariophyta</taxon>
        <taxon>Fragilariophyceae</taxon>
        <taxon>Fragilariophycidae</taxon>
        <taxon>Cyclophorales</taxon>
        <taxon>Cyclophoraceae</taxon>
        <taxon>Cyclophora</taxon>
    </lineage>
</organism>
<proteinExistence type="predicted"/>
<dbReference type="InterPro" id="IPR011990">
    <property type="entry name" value="TPR-like_helical_dom_sf"/>
</dbReference>